<reference evidence="2 3" key="1">
    <citation type="submission" date="2016-10" db="EMBL/GenBank/DDBJ databases">
        <authorList>
            <person name="de Groot N.N."/>
        </authorList>
    </citation>
    <scope>NUCLEOTIDE SEQUENCE [LARGE SCALE GENOMIC DNA]</scope>
    <source>
        <strain evidence="2 3">DSM 43067</strain>
    </source>
</reference>
<evidence type="ECO:0000313" key="3">
    <source>
        <dbReference type="Proteomes" id="UP000183413"/>
    </source>
</evidence>
<dbReference type="Proteomes" id="UP000183413">
    <property type="component" value="Unassembled WGS sequence"/>
</dbReference>
<evidence type="ECO:0000313" key="2">
    <source>
        <dbReference type="EMBL" id="SFP92273.1"/>
    </source>
</evidence>
<proteinExistence type="predicted"/>
<dbReference type="AlphaFoldDB" id="A0A1I5UAF5"/>
<protein>
    <submittedName>
        <fullName evidence="2">Uncharacterized protein</fullName>
    </submittedName>
</protein>
<name>A0A1I5UAF5_9ACTN</name>
<sequence>MRRSRPAAVSVCSESYTAWCDTVGSSVRTARMIESVSACGRACTAPSTATRGRVTRRAAPRSIAGKSEGVDTEDSLAHFLE</sequence>
<accession>A0A1I5UAF5</accession>
<feature type="region of interest" description="Disordered" evidence="1">
    <location>
        <begin position="50"/>
        <end position="81"/>
    </location>
</feature>
<dbReference type="EMBL" id="FOVH01000019">
    <property type="protein sequence ID" value="SFP92273.1"/>
    <property type="molecule type" value="Genomic_DNA"/>
</dbReference>
<gene>
    <name evidence="2" type="ORF">SAMN04489713_119114</name>
</gene>
<evidence type="ECO:0000256" key="1">
    <source>
        <dbReference type="SAM" id="MobiDB-lite"/>
    </source>
</evidence>
<dbReference type="STRING" id="1993.SAMN04489713_119114"/>
<organism evidence="2 3">
    <name type="scientific">Actinomadura madurae</name>
    <dbReference type="NCBI Taxonomy" id="1993"/>
    <lineage>
        <taxon>Bacteria</taxon>
        <taxon>Bacillati</taxon>
        <taxon>Actinomycetota</taxon>
        <taxon>Actinomycetes</taxon>
        <taxon>Streptosporangiales</taxon>
        <taxon>Thermomonosporaceae</taxon>
        <taxon>Actinomadura</taxon>
    </lineage>
</organism>
<dbReference type="InParanoid" id="A0A1I5UAF5"/>
<keyword evidence="3" id="KW-1185">Reference proteome</keyword>